<proteinExistence type="predicted"/>
<dbReference type="InterPro" id="IPR000873">
    <property type="entry name" value="AMP-dep_synth/lig_dom"/>
</dbReference>
<evidence type="ECO:0000313" key="6">
    <source>
        <dbReference type="Proteomes" id="UP000799429"/>
    </source>
</evidence>
<evidence type="ECO:0000256" key="2">
    <source>
        <dbReference type="ARBA" id="ARBA00022553"/>
    </source>
</evidence>
<dbReference type="InterPro" id="IPR042099">
    <property type="entry name" value="ANL_N_sf"/>
</dbReference>
<dbReference type="Pfam" id="PF00550">
    <property type="entry name" value="PP-binding"/>
    <property type="match status" value="1"/>
</dbReference>
<dbReference type="InterPro" id="IPR009081">
    <property type="entry name" value="PP-bd_ACP"/>
</dbReference>
<protein>
    <submittedName>
        <fullName evidence="5">Acetyl-CoA synthetase-like protein</fullName>
    </submittedName>
</protein>
<dbReference type="PROSITE" id="PS00455">
    <property type="entry name" value="AMP_BINDING"/>
    <property type="match status" value="1"/>
</dbReference>
<dbReference type="SUPFAM" id="SSF47336">
    <property type="entry name" value="ACP-like"/>
    <property type="match status" value="1"/>
</dbReference>
<evidence type="ECO:0000256" key="1">
    <source>
        <dbReference type="ARBA" id="ARBA00022450"/>
    </source>
</evidence>
<dbReference type="Pfam" id="PF00668">
    <property type="entry name" value="Condensation"/>
    <property type="match status" value="1"/>
</dbReference>
<evidence type="ECO:0000259" key="4">
    <source>
        <dbReference type="PROSITE" id="PS50075"/>
    </source>
</evidence>
<dbReference type="Gene3D" id="3.30.300.30">
    <property type="match status" value="1"/>
</dbReference>
<gene>
    <name evidence="5" type="ORF">M501DRAFT_986330</name>
</gene>
<dbReference type="GO" id="GO:0043041">
    <property type="term" value="P:amino acid activation for nonribosomal peptide biosynthetic process"/>
    <property type="evidence" value="ECO:0007669"/>
    <property type="project" value="TreeGrafter"/>
</dbReference>
<dbReference type="Pfam" id="PF00501">
    <property type="entry name" value="AMP-binding"/>
    <property type="match status" value="1"/>
</dbReference>
<dbReference type="GO" id="GO:0044550">
    <property type="term" value="P:secondary metabolite biosynthetic process"/>
    <property type="evidence" value="ECO:0007669"/>
    <property type="project" value="TreeGrafter"/>
</dbReference>
<keyword evidence="3" id="KW-0436">Ligase</keyword>
<dbReference type="SUPFAM" id="SSF56801">
    <property type="entry name" value="Acetyl-CoA synthetase-like"/>
    <property type="match status" value="1"/>
</dbReference>
<keyword evidence="6" id="KW-1185">Reference proteome</keyword>
<dbReference type="SUPFAM" id="SSF52777">
    <property type="entry name" value="CoA-dependent acyltransferases"/>
    <property type="match status" value="2"/>
</dbReference>
<dbReference type="InterPro" id="IPR036736">
    <property type="entry name" value="ACP-like_sf"/>
</dbReference>
<dbReference type="InterPro" id="IPR045851">
    <property type="entry name" value="AMP-bd_C_sf"/>
</dbReference>
<name>A0A9P4S7F7_9PEZI</name>
<dbReference type="Gene3D" id="1.10.1200.10">
    <property type="entry name" value="ACP-like"/>
    <property type="match status" value="1"/>
</dbReference>
<dbReference type="PANTHER" id="PTHR45527:SF1">
    <property type="entry name" value="FATTY ACID SYNTHASE"/>
    <property type="match status" value="1"/>
</dbReference>
<dbReference type="Gene3D" id="3.30.559.10">
    <property type="entry name" value="Chloramphenicol acetyltransferase-like domain"/>
    <property type="match status" value="1"/>
</dbReference>
<dbReference type="Gene3D" id="3.30.559.30">
    <property type="entry name" value="Nonribosomal peptide synthetase, condensation domain"/>
    <property type="match status" value="1"/>
</dbReference>
<keyword evidence="1" id="KW-0596">Phosphopantetheine</keyword>
<dbReference type="GO" id="GO:0016874">
    <property type="term" value="F:ligase activity"/>
    <property type="evidence" value="ECO:0007669"/>
    <property type="project" value="UniProtKB-KW"/>
</dbReference>
<dbReference type="InterPro" id="IPR001242">
    <property type="entry name" value="Condensation_dom"/>
</dbReference>
<keyword evidence="2" id="KW-0597">Phosphoprotein</keyword>
<dbReference type="PANTHER" id="PTHR45527">
    <property type="entry name" value="NONRIBOSOMAL PEPTIDE SYNTHETASE"/>
    <property type="match status" value="1"/>
</dbReference>
<organism evidence="5 6">
    <name type="scientific">Patellaria atrata CBS 101060</name>
    <dbReference type="NCBI Taxonomy" id="1346257"/>
    <lineage>
        <taxon>Eukaryota</taxon>
        <taxon>Fungi</taxon>
        <taxon>Dikarya</taxon>
        <taxon>Ascomycota</taxon>
        <taxon>Pezizomycotina</taxon>
        <taxon>Dothideomycetes</taxon>
        <taxon>Dothideomycetes incertae sedis</taxon>
        <taxon>Patellariales</taxon>
        <taxon>Patellariaceae</taxon>
        <taxon>Patellaria</taxon>
    </lineage>
</organism>
<evidence type="ECO:0000313" key="5">
    <source>
        <dbReference type="EMBL" id="KAF2837518.1"/>
    </source>
</evidence>
<dbReference type="GO" id="GO:0031177">
    <property type="term" value="F:phosphopantetheine binding"/>
    <property type="evidence" value="ECO:0007669"/>
    <property type="project" value="TreeGrafter"/>
</dbReference>
<evidence type="ECO:0000256" key="3">
    <source>
        <dbReference type="ARBA" id="ARBA00022598"/>
    </source>
</evidence>
<sequence length="1048" mass="115736">MTPKEPKSPIPTTIPTLLHARLLSAPSSPAILTPTLTLTTHQLWTISTHIRTRIPITPGTVVVLCMRRSWRLVACMLAVLRAGAAYVVLDPEEPAFRNMGVVAELGDRRGVVVGERDVGYLGKVWDVDCVVGVGGEVRWAGEVEEESGVRNGVENRVRNGVRNGMQNGVDNGVKDAAEPNDLAYLVFTSGSTGRPKGVMVTHTAACSGISYFSLAGKTRWLLFFNPGSSAAQRAVWGTLIHGGCLCIAGKEDVTASLARTICDMEIDGIGLTPSALSLMSPDEVRGLKMIIMVGERVDGKIVETWAGRVELWNFYGLSECTQMNFGKRLLPGGDPTCVGRPSDTVSVMIVDSDSKAIVSKGNVGEICLTGPQLSKGYWGRENETAERFVNNPFNEGQMLKTGDLGYEDEDGIHVVGRDDFQVKVDGQKVAPEEVSAQLANYPGIKACSVFGCQLGGWPALVAAIATDDFGSWDNTSQRVQSIRSFLTERIPSYMMPHYWLPRHSMPFGHNDKIDIQTLRKEAEQLGAEGLRKLIQGADTRFAGLSETEEVIRASWASVLGIPKESIGPQHSFSLLGGTSLQALRVIGKLRTEGILLELRDIFLTGNLSEAALRSRRIEDTADKGDVEVVPFSLIPEEPLRQGLQSQGGVEDAFPATPVQLMLLMASLRGHKGYVYQRKWDMTGINPQMLKEAFRTVFQESPTLRSVFIPGKAGFTQLVRTDLELPWEEDSSSTIEEFVKSDLEEQVVLGELMWRVTYVTKANVLVVTMHHSLFDFWSHRFLYQDVANAYFGFSHNPRPPFQRFVRWLQELESEESATFWEDYKKKVRPTLINTEKTEEYTHVFKPAPPALATSMTDIGLTIASVVYAAWAITMGKATAQDAVCFGTLFASRDIPVQDIARMDGPVFTLAAQAIELPGSKTVREIATSIYDGQWDLTAHSQWRLKQFVREGVQPPVFDTMVDILIADHGEEDVVAKRLFKRFGARPAWDTTFTALYLMEDDGEFSFAITSLLPESKVRQLLDTVIAVIHAILDVDDPAIRLEDLLSRLD</sequence>
<reference evidence="5" key="1">
    <citation type="journal article" date="2020" name="Stud. Mycol.">
        <title>101 Dothideomycetes genomes: a test case for predicting lifestyles and emergence of pathogens.</title>
        <authorList>
            <person name="Haridas S."/>
            <person name="Albert R."/>
            <person name="Binder M."/>
            <person name="Bloem J."/>
            <person name="Labutti K."/>
            <person name="Salamov A."/>
            <person name="Andreopoulos B."/>
            <person name="Baker S."/>
            <person name="Barry K."/>
            <person name="Bills G."/>
            <person name="Bluhm B."/>
            <person name="Cannon C."/>
            <person name="Castanera R."/>
            <person name="Culley D."/>
            <person name="Daum C."/>
            <person name="Ezra D."/>
            <person name="Gonzalez J."/>
            <person name="Henrissat B."/>
            <person name="Kuo A."/>
            <person name="Liang C."/>
            <person name="Lipzen A."/>
            <person name="Lutzoni F."/>
            <person name="Magnuson J."/>
            <person name="Mondo S."/>
            <person name="Nolan M."/>
            <person name="Ohm R."/>
            <person name="Pangilinan J."/>
            <person name="Park H.-J."/>
            <person name="Ramirez L."/>
            <person name="Alfaro M."/>
            <person name="Sun H."/>
            <person name="Tritt A."/>
            <person name="Yoshinaga Y."/>
            <person name="Zwiers L.-H."/>
            <person name="Turgeon B."/>
            <person name="Goodwin S."/>
            <person name="Spatafora J."/>
            <person name="Crous P."/>
            <person name="Grigoriev I."/>
        </authorList>
    </citation>
    <scope>NUCLEOTIDE SEQUENCE</scope>
    <source>
        <strain evidence="5">CBS 101060</strain>
    </source>
</reference>
<accession>A0A9P4S7F7</accession>
<dbReference type="Gene3D" id="3.40.50.12780">
    <property type="entry name" value="N-terminal domain of ligase-like"/>
    <property type="match status" value="1"/>
</dbReference>
<dbReference type="OrthoDB" id="416786at2759"/>
<dbReference type="PROSITE" id="PS50075">
    <property type="entry name" value="CARRIER"/>
    <property type="match status" value="1"/>
</dbReference>
<dbReference type="InterPro" id="IPR020845">
    <property type="entry name" value="AMP-binding_CS"/>
</dbReference>
<dbReference type="EMBL" id="MU006099">
    <property type="protein sequence ID" value="KAF2837518.1"/>
    <property type="molecule type" value="Genomic_DNA"/>
</dbReference>
<dbReference type="GO" id="GO:0005737">
    <property type="term" value="C:cytoplasm"/>
    <property type="evidence" value="ECO:0007669"/>
    <property type="project" value="TreeGrafter"/>
</dbReference>
<feature type="domain" description="Carrier" evidence="4">
    <location>
        <begin position="542"/>
        <end position="618"/>
    </location>
</feature>
<dbReference type="InterPro" id="IPR023213">
    <property type="entry name" value="CAT-like_dom_sf"/>
</dbReference>
<comment type="caution">
    <text evidence="5">The sequence shown here is derived from an EMBL/GenBank/DDBJ whole genome shotgun (WGS) entry which is preliminary data.</text>
</comment>
<dbReference type="Proteomes" id="UP000799429">
    <property type="component" value="Unassembled WGS sequence"/>
</dbReference>
<dbReference type="AlphaFoldDB" id="A0A9P4S7F7"/>